<evidence type="ECO:0000313" key="4">
    <source>
        <dbReference type="Proteomes" id="UP000612282"/>
    </source>
</evidence>
<feature type="transmembrane region" description="Helical" evidence="2">
    <location>
        <begin position="58"/>
        <end position="77"/>
    </location>
</feature>
<feature type="region of interest" description="Disordered" evidence="1">
    <location>
        <begin position="150"/>
        <end position="170"/>
    </location>
</feature>
<evidence type="ECO:0000256" key="2">
    <source>
        <dbReference type="SAM" id="Phobius"/>
    </source>
</evidence>
<keyword evidence="4" id="KW-1185">Reference proteome</keyword>
<dbReference type="InterPro" id="IPR009339">
    <property type="entry name" value="DUF998"/>
</dbReference>
<feature type="transmembrane region" description="Helical" evidence="2">
    <location>
        <begin position="89"/>
        <end position="108"/>
    </location>
</feature>
<feature type="transmembrane region" description="Helical" evidence="2">
    <location>
        <begin position="212"/>
        <end position="232"/>
    </location>
</feature>
<name>A0ABQ3XD55_9ACTN</name>
<keyword evidence="2" id="KW-0812">Transmembrane</keyword>
<protein>
    <recommendedName>
        <fullName evidence="5">DUF998 domain-containing protein</fullName>
    </recommendedName>
</protein>
<accession>A0ABQ3XD55</accession>
<gene>
    <name evidence="3" type="ORF">Aco03nite_048560</name>
</gene>
<dbReference type="EMBL" id="BOMG01000057">
    <property type="protein sequence ID" value="GID56452.1"/>
    <property type="molecule type" value="Genomic_DNA"/>
</dbReference>
<feature type="transmembrane region" description="Helical" evidence="2">
    <location>
        <begin position="180"/>
        <end position="200"/>
    </location>
</feature>
<sequence length="237" mass="24315">MHRRDQRAAGWGDGARWYLGVRLGLALTVGAGTALLLVGDVDPMDQMLSDSVQSWPGAVLLAVAASALAAAGAWLQVGARRELPRGGPLAPVLTVWCVALLAVAVFPTNLPGTEPGLTAMIHRAAAALVAALPPLFTLLIVRRIAMAGGDDDPGEDRGRPGSGKGRDGAGGGTGIRLLRVVGWGTAAACGLFALVNGPAVLAEQGLPPYAGLLERVLLVLVLLAVGLCGRLTHRVRR</sequence>
<evidence type="ECO:0000256" key="1">
    <source>
        <dbReference type="SAM" id="MobiDB-lite"/>
    </source>
</evidence>
<feature type="transmembrane region" description="Helical" evidence="2">
    <location>
        <begin position="21"/>
        <end position="38"/>
    </location>
</feature>
<dbReference type="Pfam" id="PF06197">
    <property type="entry name" value="DUF998"/>
    <property type="match status" value="1"/>
</dbReference>
<reference evidence="3 4" key="1">
    <citation type="submission" date="2021-01" db="EMBL/GenBank/DDBJ databases">
        <title>Whole genome shotgun sequence of Actinoplanes couchii NBRC 106145.</title>
        <authorList>
            <person name="Komaki H."/>
            <person name="Tamura T."/>
        </authorList>
    </citation>
    <scope>NUCLEOTIDE SEQUENCE [LARGE SCALE GENOMIC DNA]</scope>
    <source>
        <strain evidence="3 4">NBRC 106145</strain>
    </source>
</reference>
<comment type="caution">
    <text evidence="3">The sequence shown here is derived from an EMBL/GenBank/DDBJ whole genome shotgun (WGS) entry which is preliminary data.</text>
</comment>
<evidence type="ECO:0000313" key="3">
    <source>
        <dbReference type="EMBL" id="GID56452.1"/>
    </source>
</evidence>
<dbReference type="Proteomes" id="UP000612282">
    <property type="component" value="Unassembled WGS sequence"/>
</dbReference>
<feature type="compositionally biased region" description="Basic and acidic residues" evidence="1">
    <location>
        <begin position="155"/>
        <end position="167"/>
    </location>
</feature>
<feature type="transmembrane region" description="Helical" evidence="2">
    <location>
        <begin position="120"/>
        <end position="141"/>
    </location>
</feature>
<organism evidence="3 4">
    <name type="scientific">Actinoplanes couchii</name>
    <dbReference type="NCBI Taxonomy" id="403638"/>
    <lineage>
        <taxon>Bacteria</taxon>
        <taxon>Bacillati</taxon>
        <taxon>Actinomycetota</taxon>
        <taxon>Actinomycetes</taxon>
        <taxon>Micromonosporales</taxon>
        <taxon>Micromonosporaceae</taxon>
        <taxon>Actinoplanes</taxon>
    </lineage>
</organism>
<keyword evidence="2" id="KW-1133">Transmembrane helix</keyword>
<keyword evidence="2" id="KW-0472">Membrane</keyword>
<proteinExistence type="predicted"/>
<evidence type="ECO:0008006" key="5">
    <source>
        <dbReference type="Google" id="ProtNLM"/>
    </source>
</evidence>